<evidence type="ECO:0000313" key="3">
    <source>
        <dbReference type="Proteomes" id="UP000230843"/>
    </source>
</evidence>
<dbReference type="EMBL" id="PFVJ01000037">
    <property type="protein sequence ID" value="PJA89919.1"/>
    <property type="molecule type" value="Genomic_DNA"/>
</dbReference>
<evidence type="ECO:0000313" key="2">
    <source>
        <dbReference type="EMBL" id="PJA89919.1"/>
    </source>
</evidence>
<keyword evidence="1" id="KW-0812">Transmembrane</keyword>
<keyword evidence="1" id="KW-1133">Transmembrane helix</keyword>
<name>A0A2M7Z729_9BACT</name>
<gene>
    <name evidence="2" type="ORF">CO137_01690</name>
</gene>
<feature type="transmembrane region" description="Helical" evidence="1">
    <location>
        <begin position="7"/>
        <end position="27"/>
    </location>
</feature>
<accession>A0A2M7Z729</accession>
<organism evidence="2 3">
    <name type="scientific">Candidatus Magasanikbacteria bacterium CG_4_9_14_3_um_filter_32_9</name>
    <dbReference type="NCBI Taxonomy" id="1974644"/>
    <lineage>
        <taxon>Bacteria</taxon>
        <taxon>Candidatus Magasanikiibacteriota</taxon>
    </lineage>
</organism>
<keyword evidence="1" id="KW-0472">Membrane</keyword>
<evidence type="ECO:0000256" key="1">
    <source>
        <dbReference type="SAM" id="Phobius"/>
    </source>
</evidence>
<feature type="transmembrane region" description="Helical" evidence="1">
    <location>
        <begin position="105"/>
        <end position="123"/>
    </location>
</feature>
<proteinExistence type="predicted"/>
<reference evidence="3" key="1">
    <citation type="submission" date="2017-09" db="EMBL/GenBank/DDBJ databases">
        <title>Depth-based differentiation of microbial function through sediment-hosted aquifers and enrichment of novel symbionts in the deep terrestrial subsurface.</title>
        <authorList>
            <person name="Probst A.J."/>
            <person name="Ladd B."/>
            <person name="Jarett J.K."/>
            <person name="Geller-Mcgrath D.E."/>
            <person name="Sieber C.M.K."/>
            <person name="Emerson J.B."/>
            <person name="Anantharaman K."/>
            <person name="Thomas B.C."/>
            <person name="Malmstrom R."/>
            <person name="Stieglmeier M."/>
            <person name="Klingl A."/>
            <person name="Woyke T."/>
            <person name="Ryan C.M."/>
            <person name="Banfield J.F."/>
        </authorList>
    </citation>
    <scope>NUCLEOTIDE SEQUENCE [LARGE SCALE GENOMIC DNA]</scope>
</reference>
<feature type="transmembrane region" description="Helical" evidence="1">
    <location>
        <begin position="72"/>
        <end position="93"/>
    </location>
</feature>
<feature type="transmembrane region" description="Helical" evidence="1">
    <location>
        <begin position="39"/>
        <end position="60"/>
    </location>
</feature>
<dbReference type="AlphaFoldDB" id="A0A2M7Z729"/>
<comment type="caution">
    <text evidence="2">The sequence shown here is derived from an EMBL/GenBank/DDBJ whole genome shotgun (WGS) entry which is preliminary data.</text>
</comment>
<protein>
    <submittedName>
        <fullName evidence="2">Uncharacterized protein</fullName>
    </submittedName>
</protein>
<dbReference type="Proteomes" id="UP000230843">
    <property type="component" value="Unassembled WGS sequence"/>
</dbReference>
<sequence length="127" mass="14420">MIKKIGKLILFGFFVWLIPFTISILFFNKNGELLIDVFLFKSIMIVIGTFTGACILVWYFKKVKINFLKTSIVVGLVWFLISIVLDLIVLLPMSGMSVGSYFSEIGIRYLSLPILAITVGYLLEKNK</sequence>